<evidence type="ECO:0000256" key="1">
    <source>
        <dbReference type="SAM" id="MobiDB-lite"/>
    </source>
</evidence>
<protein>
    <submittedName>
        <fullName evidence="2">Uncharacterized protein</fullName>
    </submittedName>
</protein>
<dbReference type="Proteomes" id="UP001151760">
    <property type="component" value="Unassembled WGS sequence"/>
</dbReference>
<dbReference type="EMBL" id="BQNB010008662">
    <property type="protein sequence ID" value="GJS52547.1"/>
    <property type="molecule type" value="Genomic_DNA"/>
</dbReference>
<organism evidence="2 3">
    <name type="scientific">Tanacetum coccineum</name>
    <dbReference type="NCBI Taxonomy" id="301880"/>
    <lineage>
        <taxon>Eukaryota</taxon>
        <taxon>Viridiplantae</taxon>
        <taxon>Streptophyta</taxon>
        <taxon>Embryophyta</taxon>
        <taxon>Tracheophyta</taxon>
        <taxon>Spermatophyta</taxon>
        <taxon>Magnoliopsida</taxon>
        <taxon>eudicotyledons</taxon>
        <taxon>Gunneridae</taxon>
        <taxon>Pentapetalae</taxon>
        <taxon>asterids</taxon>
        <taxon>campanulids</taxon>
        <taxon>Asterales</taxon>
        <taxon>Asteraceae</taxon>
        <taxon>Asteroideae</taxon>
        <taxon>Anthemideae</taxon>
        <taxon>Anthemidinae</taxon>
        <taxon>Tanacetum</taxon>
    </lineage>
</organism>
<feature type="region of interest" description="Disordered" evidence="1">
    <location>
        <begin position="243"/>
        <end position="282"/>
    </location>
</feature>
<feature type="compositionally biased region" description="Basic and acidic residues" evidence="1">
    <location>
        <begin position="244"/>
        <end position="282"/>
    </location>
</feature>
<proteinExistence type="predicted"/>
<comment type="caution">
    <text evidence="2">The sequence shown here is derived from an EMBL/GenBank/DDBJ whole genome shotgun (WGS) entry which is preliminary data.</text>
</comment>
<reference evidence="2" key="1">
    <citation type="journal article" date="2022" name="Int. J. Mol. Sci.">
        <title>Draft Genome of Tanacetum Coccineum: Genomic Comparison of Closely Related Tanacetum-Family Plants.</title>
        <authorList>
            <person name="Yamashiro T."/>
            <person name="Shiraishi A."/>
            <person name="Nakayama K."/>
            <person name="Satake H."/>
        </authorList>
    </citation>
    <scope>NUCLEOTIDE SEQUENCE</scope>
</reference>
<evidence type="ECO:0000313" key="3">
    <source>
        <dbReference type="Proteomes" id="UP001151760"/>
    </source>
</evidence>
<sequence length="282" mass="32720">MTRNCDWRSSQGNQTDLGKSYLTLVTSNGFGGCFEEKDQEELVTPSKTINVLGDEQVKDISPTTLRSCCYLKTKVQKIKLLTKGQRYKREEFKEFAGTGLGTLKKLSLPLKEKKTKRTIIQEEAGLAEAIRLDALEKLWKRKNEVALNKFLWIHYSSKMVKKLVKSVLRKDLTFEDYAKKGWVELNQGTWKLTQLKKLNFEEVKAEFEKLVKQLDTYVPMNFEATKESLKRFGEELQTKMQRSLKFDDEGTTTEEKIEEDKMIANQRRLERGEKTASKEGSY</sequence>
<evidence type="ECO:0000313" key="2">
    <source>
        <dbReference type="EMBL" id="GJS52547.1"/>
    </source>
</evidence>
<accession>A0ABQ4WI34</accession>
<name>A0ABQ4WI34_9ASTR</name>
<gene>
    <name evidence="2" type="ORF">Tco_0625909</name>
</gene>
<reference evidence="2" key="2">
    <citation type="submission" date="2022-01" db="EMBL/GenBank/DDBJ databases">
        <authorList>
            <person name="Yamashiro T."/>
            <person name="Shiraishi A."/>
            <person name="Satake H."/>
            <person name="Nakayama K."/>
        </authorList>
    </citation>
    <scope>NUCLEOTIDE SEQUENCE</scope>
</reference>
<dbReference type="PROSITE" id="PS51257">
    <property type="entry name" value="PROKAR_LIPOPROTEIN"/>
    <property type="match status" value="1"/>
</dbReference>
<keyword evidence="3" id="KW-1185">Reference proteome</keyword>